<evidence type="ECO:0000256" key="5">
    <source>
        <dbReference type="RuleBase" id="RU003910"/>
    </source>
</evidence>
<dbReference type="InterPro" id="IPR036870">
    <property type="entry name" value="Ribosomal_bS18_sf"/>
</dbReference>
<accession>A0A1F4S0S7</accession>
<dbReference type="EMBL" id="MEUA01000044">
    <property type="protein sequence ID" value="OGC14024.1"/>
    <property type="molecule type" value="Genomic_DNA"/>
</dbReference>
<dbReference type="Pfam" id="PF01084">
    <property type="entry name" value="Ribosomal_S18"/>
    <property type="match status" value="1"/>
</dbReference>
<dbReference type="PRINTS" id="PR00974">
    <property type="entry name" value="RIBOSOMALS18"/>
</dbReference>
<dbReference type="PANTHER" id="PTHR13479:SF40">
    <property type="entry name" value="SMALL RIBOSOMAL SUBUNIT PROTEIN BS18M"/>
    <property type="match status" value="1"/>
</dbReference>
<keyword evidence="3 4" id="KW-0687">Ribonucleoprotein</keyword>
<evidence type="ECO:0000313" key="6">
    <source>
        <dbReference type="EMBL" id="OGC14024.1"/>
    </source>
</evidence>
<comment type="caution">
    <text evidence="6">The sequence shown here is derived from an EMBL/GenBank/DDBJ whole genome shotgun (WGS) entry which is preliminary data.</text>
</comment>
<comment type="similarity">
    <text evidence="1 4 5">Belongs to the bacterial ribosomal protein bS18 family.</text>
</comment>
<organism evidence="6 7">
    <name type="scientific">candidate division WOR-1 bacterium RIFOXYB2_FULL_36_35</name>
    <dbReference type="NCBI Taxonomy" id="1802578"/>
    <lineage>
        <taxon>Bacteria</taxon>
        <taxon>Bacillati</taxon>
        <taxon>Saganbacteria</taxon>
    </lineage>
</organism>
<dbReference type="SUPFAM" id="SSF46911">
    <property type="entry name" value="Ribosomal protein S18"/>
    <property type="match status" value="1"/>
</dbReference>
<comment type="subunit">
    <text evidence="4">Part of the 30S ribosomal subunit. Forms a tight heterodimer with protein bS6.</text>
</comment>
<gene>
    <name evidence="4" type="primary">rpsR</name>
    <name evidence="6" type="ORF">A2290_02410</name>
</gene>
<keyword evidence="4" id="KW-0694">RNA-binding</keyword>
<keyword evidence="4" id="KW-0699">rRNA-binding</keyword>
<dbReference type="GO" id="GO:0003735">
    <property type="term" value="F:structural constituent of ribosome"/>
    <property type="evidence" value="ECO:0007669"/>
    <property type="project" value="InterPro"/>
</dbReference>
<dbReference type="InterPro" id="IPR001648">
    <property type="entry name" value="Ribosomal_bS18"/>
</dbReference>
<dbReference type="NCBIfam" id="TIGR00165">
    <property type="entry name" value="S18"/>
    <property type="match status" value="1"/>
</dbReference>
<dbReference type="PANTHER" id="PTHR13479">
    <property type="entry name" value="30S RIBOSOMAL PROTEIN S18"/>
    <property type="match status" value="1"/>
</dbReference>
<dbReference type="HAMAP" id="MF_00270">
    <property type="entry name" value="Ribosomal_bS18"/>
    <property type="match status" value="1"/>
</dbReference>
<dbReference type="Proteomes" id="UP000177905">
    <property type="component" value="Unassembled WGS sequence"/>
</dbReference>
<evidence type="ECO:0000256" key="4">
    <source>
        <dbReference type="HAMAP-Rule" id="MF_00270"/>
    </source>
</evidence>
<dbReference type="AlphaFoldDB" id="A0A1F4S0S7"/>
<comment type="function">
    <text evidence="4">Binds as a heterodimer with protein bS6 to the central domain of the 16S rRNA, where it helps stabilize the platform of the 30S subunit.</text>
</comment>
<proteinExistence type="inferred from homology"/>
<name>A0A1F4S0S7_UNCSA</name>
<sequence>MNIKPKLNKKRKKKICLFCADKKELDYKDLPFVRKFISDRGKILPRRNTGCCSLHQRMVAKIIKRSRHIGLVPYTVS</sequence>
<dbReference type="GO" id="GO:0022627">
    <property type="term" value="C:cytosolic small ribosomal subunit"/>
    <property type="evidence" value="ECO:0007669"/>
    <property type="project" value="TreeGrafter"/>
</dbReference>
<evidence type="ECO:0000256" key="1">
    <source>
        <dbReference type="ARBA" id="ARBA00005589"/>
    </source>
</evidence>
<dbReference type="GO" id="GO:0070181">
    <property type="term" value="F:small ribosomal subunit rRNA binding"/>
    <property type="evidence" value="ECO:0007669"/>
    <property type="project" value="TreeGrafter"/>
</dbReference>
<evidence type="ECO:0000256" key="3">
    <source>
        <dbReference type="ARBA" id="ARBA00023274"/>
    </source>
</evidence>
<dbReference type="GO" id="GO:0006412">
    <property type="term" value="P:translation"/>
    <property type="evidence" value="ECO:0007669"/>
    <property type="project" value="UniProtKB-UniRule"/>
</dbReference>
<evidence type="ECO:0000313" key="7">
    <source>
        <dbReference type="Proteomes" id="UP000177905"/>
    </source>
</evidence>
<evidence type="ECO:0000256" key="2">
    <source>
        <dbReference type="ARBA" id="ARBA00022980"/>
    </source>
</evidence>
<reference evidence="6 7" key="1">
    <citation type="journal article" date="2016" name="Nat. Commun.">
        <title>Thousands of microbial genomes shed light on interconnected biogeochemical processes in an aquifer system.</title>
        <authorList>
            <person name="Anantharaman K."/>
            <person name="Brown C.T."/>
            <person name="Hug L.A."/>
            <person name="Sharon I."/>
            <person name="Castelle C.J."/>
            <person name="Probst A.J."/>
            <person name="Thomas B.C."/>
            <person name="Singh A."/>
            <person name="Wilkins M.J."/>
            <person name="Karaoz U."/>
            <person name="Brodie E.L."/>
            <person name="Williams K.H."/>
            <person name="Hubbard S.S."/>
            <person name="Banfield J.F."/>
        </authorList>
    </citation>
    <scope>NUCLEOTIDE SEQUENCE [LARGE SCALE GENOMIC DNA]</scope>
</reference>
<keyword evidence="2 4" id="KW-0689">Ribosomal protein</keyword>
<dbReference type="Gene3D" id="4.10.640.10">
    <property type="entry name" value="Ribosomal protein S18"/>
    <property type="match status" value="1"/>
</dbReference>
<protein>
    <recommendedName>
        <fullName evidence="4">Small ribosomal subunit protein bS18</fullName>
    </recommendedName>
</protein>